<dbReference type="OrthoDB" id="5402392at2759"/>
<organism evidence="2 3">
    <name type="scientific">Periconia macrospinosa</name>
    <dbReference type="NCBI Taxonomy" id="97972"/>
    <lineage>
        <taxon>Eukaryota</taxon>
        <taxon>Fungi</taxon>
        <taxon>Dikarya</taxon>
        <taxon>Ascomycota</taxon>
        <taxon>Pezizomycotina</taxon>
        <taxon>Dothideomycetes</taxon>
        <taxon>Pleosporomycetidae</taxon>
        <taxon>Pleosporales</taxon>
        <taxon>Massarineae</taxon>
        <taxon>Periconiaceae</taxon>
        <taxon>Periconia</taxon>
    </lineage>
</organism>
<feature type="region of interest" description="Disordered" evidence="1">
    <location>
        <begin position="205"/>
        <end position="224"/>
    </location>
</feature>
<proteinExistence type="predicted"/>
<dbReference type="Proteomes" id="UP000244855">
    <property type="component" value="Unassembled WGS sequence"/>
</dbReference>
<keyword evidence="3" id="KW-1185">Reference proteome</keyword>
<dbReference type="EMBL" id="KZ805410">
    <property type="protein sequence ID" value="PVH98564.1"/>
    <property type="molecule type" value="Genomic_DNA"/>
</dbReference>
<evidence type="ECO:0000313" key="3">
    <source>
        <dbReference type="Proteomes" id="UP000244855"/>
    </source>
</evidence>
<evidence type="ECO:0000256" key="1">
    <source>
        <dbReference type="SAM" id="MobiDB-lite"/>
    </source>
</evidence>
<reference evidence="2 3" key="1">
    <citation type="journal article" date="2018" name="Sci. Rep.">
        <title>Comparative genomics provides insights into the lifestyle and reveals functional heterogeneity of dark septate endophytic fungi.</title>
        <authorList>
            <person name="Knapp D.G."/>
            <person name="Nemeth J.B."/>
            <person name="Barry K."/>
            <person name="Hainaut M."/>
            <person name="Henrissat B."/>
            <person name="Johnson J."/>
            <person name="Kuo A."/>
            <person name="Lim J.H.P."/>
            <person name="Lipzen A."/>
            <person name="Nolan M."/>
            <person name="Ohm R.A."/>
            <person name="Tamas L."/>
            <person name="Grigoriev I.V."/>
            <person name="Spatafora J.W."/>
            <person name="Nagy L.G."/>
            <person name="Kovacs G.M."/>
        </authorList>
    </citation>
    <scope>NUCLEOTIDE SEQUENCE [LARGE SCALE GENOMIC DNA]</scope>
    <source>
        <strain evidence="2 3">DSE2036</strain>
    </source>
</reference>
<protein>
    <submittedName>
        <fullName evidence="2">Uncharacterized protein</fullName>
    </submittedName>
</protein>
<evidence type="ECO:0000313" key="2">
    <source>
        <dbReference type="EMBL" id="PVH98564.1"/>
    </source>
</evidence>
<gene>
    <name evidence="2" type="ORF">DM02DRAFT_673277</name>
</gene>
<dbReference type="AlphaFoldDB" id="A0A2V1DN54"/>
<name>A0A2V1DN54_9PLEO</name>
<accession>A0A2V1DN54</accession>
<sequence>MPTPPPCPVSNIDRALSSYVHSREETLKIRATLTSYLTASLRPVNSPSQNHHLNQECPQDITAASKNPPGVAGLRREYLEVIKAQSAAQSRYRQLQSSLDDLRHGHSTASHPESNRKHDDDTMQVYIELLRQRRGVSELHIIQDSLEKLLNANPINGLQEPKALVADAIGEQPNLPAERLEKLSRPGDENSLTLKVKKEVISASSAMERAKSARSKAKNTSRDAPKLQEQVYALGRAREEMIDWVQIELAKIEEQSVIEDVSPIKRATQPMSSIDLASSESQIRKTYESYTASRQAAIKSHLSLQEISDAGQAIETPQTKAQQIDADQCNEHLLDVFAKVLPHLPNLMHIDSVERDLVQQMVYLQAQIHAADEETTEHLLRLAGESHMLPSGSKAVETWGTVTVEMEGANEGFVKARIADSRQEISRVSTIVDLCSLQSQVLSSM</sequence>